<keyword evidence="1" id="KW-0812">Transmembrane</keyword>
<keyword evidence="1" id="KW-1133">Transmembrane helix</keyword>
<proteinExistence type="predicted"/>
<organism evidence="2 3">
    <name type="scientific">Acidovorax soli</name>
    <dbReference type="NCBI Taxonomy" id="592050"/>
    <lineage>
        <taxon>Bacteria</taxon>
        <taxon>Pseudomonadati</taxon>
        <taxon>Pseudomonadota</taxon>
        <taxon>Betaproteobacteria</taxon>
        <taxon>Burkholderiales</taxon>
        <taxon>Comamonadaceae</taxon>
        <taxon>Acidovorax</taxon>
    </lineage>
</organism>
<protein>
    <submittedName>
        <fullName evidence="2">Uncharacterized protein</fullName>
    </submittedName>
</protein>
<gene>
    <name evidence="2" type="ORF">HNP48_000344</name>
</gene>
<name>A0A7X0P9B6_9BURK</name>
<keyword evidence="3" id="KW-1185">Reference proteome</keyword>
<dbReference type="Proteomes" id="UP000575083">
    <property type="component" value="Unassembled WGS sequence"/>
</dbReference>
<keyword evidence="1" id="KW-0472">Membrane</keyword>
<comment type="caution">
    <text evidence="2">The sequence shown here is derived from an EMBL/GenBank/DDBJ whole genome shotgun (WGS) entry which is preliminary data.</text>
</comment>
<sequence>MHTFIRPLVLAVALVGGLFFGALLLLSVAKPTWVEHQARDLIRAQIERKTGEKIAALDASFLDGRARALLQDHEREIAAARRALTEGLPARIAAIAAQMGVPECECRKRYREGTELRLGTLQQMQAQLAALIRSQYLDTADQLQRELRIFSGANALAFALLGVAALRRPAARLQLLPAAATLLLATVAASGFYLFGQHWLHTIVFGDYVGWALLGYIGLVYAWLCDLLLNRARVTAHLLSSAGGSVAPC</sequence>
<dbReference type="RefSeq" id="WP_184855118.1">
    <property type="nucleotide sequence ID" value="NZ_JACHLK010000001.1"/>
</dbReference>
<evidence type="ECO:0000256" key="1">
    <source>
        <dbReference type="SAM" id="Phobius"/>
    </source>
</evidence>
<evidence type="ECO:0000313" key="3">
    <source>
        <dbReference type="Proteomes" id="UP000575083"/>
    </source>
</evidence>
<evidence type="ECO:0000313" key="2">
    <source>
        <dbReference type="EMBL" id="MBB6557680.1"/>
    </source>
</evidence>
<feature type="transmembrane region" description="Helical" evidence="1">
    <location>
        <begin position="173"/>
        <end position="196"/>
    </location>
</feature>
<dbReference type="AlphaFoldDB" id="A0A7X0P9B6"/>
<accession>A0A7X0P9B6</accession>
<feature type="transmembrane region" description="Helical" evidence="1">
    <location>
        <begin position="147"/>
        <end position="166"/>
    </location>
</feature>
<dbReference type="EMBL" id="JACHLK010000001">
    <property type="protein sequence ID" value="MBB6557680.1"/>
    <property type="molecule type" value="Genomic_DNA"/>
</dbReference>
<feature type="transmembrane region" description="Helical" evidence="1">
    <location>
        <begin position="208"/>
        <end position="229"/>
    </location>
</feature>
<reference evidence="2 3" key="1">
    <citation type="submission" date="2020-08" db="EMBL/GenBank/DDBJ databases">
        <title>Functional genomics of gut bacteria from endangered species of beetles.</title>
        <authorList>
            <person name="Carlos-Shanley C."/>
        </authorList>
    </citation>
    <scope>NUCLEOTIDE SEQUENCE [LARGE SCALE GENOMIC DNA]</scope>
    <source>
        <strain evidence="2 3">S00198</strain>
    </source>
</reference>